<dbReference type="UniPathway" id="UPA00196"/>
<dbReference type="Proteomes" id="UP000095023">
    <property type="component" value="Unassembled WGS sequence"/>
</dbReference>
<dbReference type="EMBL" id="KV453842">
    <property type="protein sequence ID" value="ODV90768.1"/>
    <property type="molecule type" value="Genomic_DNA"/>
</dbReference>
<feature type="transmembrane region" description="Helical" evidence="8">
    <location>
        <begin position="73"/>
        <end position="94"/>
    </location>
</feature>
<evidence type="ECO:0000256" key="3">
    <source>
        <dbReference type="ARBA" id="ARBA00008321"/>
    </source>
</evidence>
<comment type="similarity">
    <text evidence="3">Belongs to the PIGC family.</text>
</comment>
<dbReference type="InterPro" id="IPR009450">
    <property type="entry name" value="Plno_GlcNAc_GPI2"/>
</dbReference>
<keyword evidence="5 8" id="KW-0812">Transmembrane</keyword>
<evidence type="ECO:0000256" key="1">
    <source>
        <dbReference type="ARBA" id="ARBA00004141"/>
    </source>
</evidence>
<keyword evidence="6 8" id="KW-1133">Transmembrane helix</keyword>
<comment type="pathway">
    <text evidence="2">Glycolipid biosynthesis; glycosylphosphatidylinositol-anchor biosynthesis.</text>
</comment>
<sequence length="269" mass="29980">ARNSSQPWRKLLWVKQPYPDNYVDWSFLSRLERNSHVKRYNFSTLSIAATALIVHCSTVLTFVGAFWCIYNNILTASSVAAVSSISILACLMLVSDVNEVLSFRSAITMVITILALSPILKSLSQSTSSDSIWSITGWLLLANICLNDYGAPSNIRSSLATNIAFSAAIVLASRLGSSLSVFCFILFSLELFGLIPLISKTFSKTSYWIEYVLTFWLISTAFAYTMGGQLLVLFWMLISFTATVIAPLWLIRLQKYKNQINGPWDPAKP</sequence>
<proteinExistence type="inferred from homology"/>
<evidence type="ECO:0000256" key="4">
    <source>
        <dbReference type="ARBA" id="ARBA00022502"/>
    </source>
</evidence>
<dbReference type="PIRSF" id="PIRSF016104">
    <property type="entry name" value="GPI2"/>
    <property type="match status" value="1"/>
</dbReference>
<name>A0A1E4TGG4_9ASCO</name>
<dbReference type="GO" id="GO:0006506">
    <property type="term" value="P:GPI anchor biosynthetic process"/>
    <property type="evidence" value="ECO:0007669"/>
    <property type="project" value="UniProtKB-UniPathway"/>
</dbReference>
<evidence type="ECO:0000256" key="7">
    <source>
        <dbReference type="ARBA" id="ARBA00023136"/>
    </source>
</evidence>
<feature type="transmembrane region" description="Helical" evidence="8">
    <location>
        <begin position="101"/>
        <end position="120"/>
    </location>
</feature>
<protein>
    <recommendedName>
        <fullName evidence="11">Phosphatidylinositol N-acetylglucosaminyltransferase</fullName>
    </recommendedName>
</protein>
<evidence type="ECO:0000256" key="6">
    <source>
        <dbReference type="ARBA" id="ARBA00022989"/>
    </source>
</evidence>
<evidence type="ECO:0000313" key="9">
    <source>
        <dbReference type="EMBL" id="ODV90768.1"/>
    </source>
</evidence>
<reference evidence="10" key="1">
    <citation type="submission" date="2016-02" db="EMBL/GenBank/DDBJ databases">
        <title>Comparative genomics of biotechnologically important yeasts.</title>
        <authorList>
            <consortium name="DOE Joint Genome Institute"/>
            <person name="Riley R."/>
            <person name="Haridas S."/>
            <person name="Wolfe K.H."/>
            <person name="Lopes M.R."/>
            <person name="Hittinger C.T."/>
            <person name="Goker M."/>
            <person name="Salamov A."/>
            <person name="Wisecaver J."/>
            <person name="Long T.M."/>
            <person name="Aerts A.L."/>
            <person name="Barry K."/>
            <person name="Choi C."/>
            <person name="Clum A."/>
            <person name="Coughlan A.Y."/>
            <person name="Deshpande S."/>
            <person name="Douglass A.P."/>
            <person name="Hanson S.J."/>
            <person name="Klenk H.-P."/>
            <person name="Labutti K."/>
            <person name="Lapidus A."/>
            <person name="Lindquist E."/>
            <person name="Lipzen A."/>
            <person name="Meier-Kolthoff J.P."/>
            <person name="Ohm R.A."/>
            <person name="Otillar R.P."/>
            <person name="Pangilinan J."/>
            <person name="Peng Y."/>
            <person name="Rokas A."/>
            <person name="Rosa C.A."/>
            <person name="Scheuner C."/>
            <person name="Sibirny A.A."/>
            <person name="Slot J.C."/>
            <person name="Stielow J.B."/>
            <person name="Sun H."/>
            <person name="Kurtzman C.P."/>
            <person name="Blackwell M."/>
            <person name="Jeffries T.W."/>
            <person name="Grigoriev I.V."/>
        </authorList>
    </citation>
    <scope>NUCLEOTIDE SEQUENCE [LARGE SCALE GENOMIC DNA]</scope>
    <source>
        <strain evidence="10">NRRL Y-17796</strain>
    </source>
</reference>
<feature type="non-terminal residue" evidence="9">
    <location>
        <position position="269"/>
    </location>
</feature>
<comment type="subcellular location">
    <subcellularLocation>
        <location evidence="1">Membrane</location>
        <topology evidence="1">Multi-pass membrane protein</topology>
    </subcellularLocation>
</comment>
<organism evidence="9 10">
    <name type="scientific">Tortispora caseinolytica NRRL Y-17796</name>
    <dbReference type="NCBI Taxonomy" id="767744"/>
    <lineage>
        <taxon>Eukaryota</taxon>
        <taxon>Fungi</taxon>
        <taxon>Dikarya</taxon>
        <taxon>Ascomycota</taxon>
        <taxon>Saccharomycotina</taxon>
        <taxon>Trigonopsidomycetes</taxon>
        <taxon>Trigonopsidales</taxon>
        <taxon>Trigonopsidaceae</taxon>
        <taxon>Tortispora</taxon>
    </lineage>
</organism>
<dbReference type="Pfam" id="PF06432">
    <property type="entry name" value="GPI2"/>
    <property type="match status" value="1"/>
</dbReference>
<dbReference type="OrthoDB" id="196709at2759"/>
<feature type="transmembrane region" description="Helical" evidence="8">
    <location>
        <begin position="207"/>
        <end position="226"/>
    </location>
</feature>
<accession>A0A1E4TGG4</accession>
<dbReference type="PANTHER" id="PTHR12982:SF0">
    <property type="entry name" value="PHOSPHATIDYLINOSITOL N-ACETYLGLUCOSAMINYLTRANSFERASE SUBUNIT C"/>
    <property type="match status" value="1"/>
</dbReference>
<feature type="transmembrane region" description="Helical" evidence="8">
    <location>
        <begin position="232"/>
        <end position="251"/>
    </location>
</feature>
<evidence type="ECO:0000256" key="2">
    <source>
        <dbReference type="ARBA" id="ARBA00004687"/>
    </source>
</evidence>
<keyword evidence="10" id="KW-1185">Reference proteome</keyword>
<keyword evidence="4" id="KW-0337">GPI-anchor biosynthesis</keyword>
<dbReference type="GO" id="GO:0000506">
    <property type="term" value="C:glycosylphosphatidylinositol-N-acetylglucosaminyltransferase (GPI-GnT) complex"/>
    <property type="evidence" value="ECO:0007669"/>
    <property type="project" value="TreeGrafter"/>
</dbReference>
<evidence type="ECO:0000256" key="8">
    <source>
        <dbReference type="SAM" id="Phobius"/>
    </source>
</evidence>
<dbReference type="AlphaFoldDB" id="A0A1E4TGG4"/>
<feature type="transmembrane region" description="Helical" evidence="8">
    <location>
        <begin position="179"/>
        <end position="198"/>
    </location>
</feature>
<feature type="transmembrane region" description="Helical" evidence="8">
    <location>
        <begin position="40"/>
        <end position="67"/>
    </location>
</feature>
<keyword evidence="7 8" id="KW-0472">Membrane</keyword>
<gene>
    <name evidence="9" type="ORF">CANCADRAFT_17602</name>
</gene>
<evidence type="ECO:0000256" key="5">
    <source>
        <dbReference type="ARBA" id="ARBA00022692"/>
    </source>
</evidence>
<evidence type="ECO:0008006" key="11">
    <source>
        <dbReference type="Google" id="ProtNLM"/>
    </source>
</evidence>
<dbReference type="PANTHER" id="PTHR12982">
    <property type="entry name" value="PHOSPHATIDYLINOSITOL GLYCAN, CLASS C"/>
    <property type="match status" value="1"/>
</dbReference>
<feature type="non-terminal residue" evidence="9">
    <location>
        <position position="1"/>
    </location>
</feature>
<evidence type="ECO:0000313" key="10">
    <source>
        <dbReference type="Proteomes" id="UP000095023"/>
    </source>
</evidence>